<dbReference type="SUPFAM" id="SSF103481">
    <property type="entry name" value="Multidrug resistance efflux transporter EmrE"/>
    <property type="match status" value="2"/>
</dbReference>
<feature type="transmembrane region" description="Helical" evidence="6">
    <location>
        <begin position="12"/>
        <end position="30"/>
    </location>
</feature>
<dbReference type="HOGENOM" id="CLU_033863_12_0_4"/>
<dbReference type="eggNOG" id="COG0697">
    <property type="taxonomic scope" value="Bacteria"/>
</dbReference>
<name>S3BUK3_9BURK</name>
<dbReference type="PANTHER" id="PTHR32322:SF2">
    <property type="entry name" value="EAMA DOMAIN-CONTAINING PROTEIN"/>
    <property type="match status" value="1"/>
</dbReference>
<feature type="transmembrane region" description="Helical" evidence="6">
    <location>
        <begin position="258"/>
        <end position="276"/>
    </location>
</feature>
<feature type="transmembrane region" description="Helical" evidence="6">
    <location>
        <begin position="75"/>
        <end position="94"/>
    </location>
</feature>
<dbReference type="GO" id="GO:0016020">
    <property type="term" value="C:membrane"/>
    <property type="evidence" value="ECO:0007669"/>
    <property type="project" value="UniProtKB-SubCell"/>
</dbReference>
<comment type="subcellular location">
    <subcellularLocation>
        <location evidence="1">Membrane</location>
        <topology evidence="1">Multi-pass membrane protein</topology>
    </subcellularLocation>
</comment>
<evidence type="ECO:0000256" key="2">
    <source>
        <dbReference type="ARBA" id="ARBA00007362"/>
    </source>
</evidence>
<evidence type="ECO:0000256" key="4">
    <source>
        <dbReference type="ARBA" id="ARBA00022989"/>
    </source>
</evidence>
<dbReference type="Proteomes" id="UP000014400">
    <property type="component" value="Unassembled WGS sequence"/>
</dbReference>
<feature type="transmembrane region" description="Helical" evidence="6">
    <location>
        <begin position="282"/>
        <end position="299"/>
    </location>
</feature>
<dbReference type="PANTHER" id="PTHR32322">
    <property type="entry name" value="INNER MEMBRANE TRANSPORTER"/>
    <property type="match status" value="1"/>
</dbReference>
<dbReference type="AlphaFoldDB" id="S3BUK3"/>
<dbReference type="InterPro" id="IPR037185">
    <property type="entry name" value="EmrE-like"/>
</dbReference>
<sequence>MPDSSRRPIDGYALITCLVLCIIWGLQQVAIKAAGSDVSPMLQVSVRSGVAALLLLITAKFVLHEKWNPKLRWRDGFLLALGFAGEFFFVAEGLRFTSAAHMSVLLYTAPLFAAVGLAIKLPEERLSVIQWGGVLLAFLGIGAAFLLPALMSHSPAAEGSELWWWGDILGLCSGISWGFTIIVMRVTTVSEAAPTQMLFWQLAGGFVLLFPCALLTGQNHFEGTAIGWTSLLFQIFIVSFASYLVWCRLIKIYLAARLGILVFMTPIFGVILSVLLLGESVGLPFVAGSLMVFCGIMVVQRPHFFQRRRSS</sequence>
<evidence type="ECO:0000259" key="7">
    <source>
        <dbReference type="Pfam" id="PF00892"/>
    </source>
</evidence>
<comment type="caution">
    <text evidence="8">The sequence shown here is derived from an EMBL/GenBank/DDBJ whole genome shotgun (WGS) entry which is preliminary data.</text>
</comment>
<dbReference type="Pfam" id="PF00892">
    <property type="entry name" value="EamA"/>
    <property type="match status" value="2"/>
</dbReference>
<feature type="transmembrane region" description="Helical" evidence="6">
    <location>
        <begin position="198"/>
        <end position="219"/>
    </location>
</feature>
<feature type="transmembrane region" description="Helical" evidence="6">
    <location>
        <begin position="100"/>
        <end position="119"/>
    </location>
</feature>
<comment type="similarity">
    <text evidence="2">Belongs to the EamA transporter family.</text>
</comment>
<dbReference type="EMBL" id="ATCF01000030">
    <property type="protein sequence ID" value="EPD97827.1"/>
    <property type="molecule type" value="Genomic_DNA"/>
</dbReference>
<proteinExistence type="inferred from homology"/>
<evidence type="ECO:0000256" key="3">
    <source>
        <dbReference type="ARBA" id="ARBA00022692"/>
    </source>
</evidence>
<dbReference type="PATRIC" id="fig|1203554.3.peg.2045"/>
<dbReference type="RefSeq" id="WP_016475050.1">
    <property type="nucleotide sequence ID" value="NZ_KE150481.1"/>
</dbReference>
<feature type="transmembrane region" description="Helical" evidence="6">
    <location>
        <begin position="42"/>
        <end position="63"/>
    </location>
</feature>
<feature type="transmembrane region" description="Helical" evidence="6">
    <location>
        <begin position="131"/>
        <end position="150"/>
    </location>
</feature>
<feature type="domain" description="EamA" evidence="7">
    <location>
        <begin position="164"/>
        <end position="299"/>
    </location>
</feature>
<organism evidence="8 9">
    <name type="scientific">Sutterella wadsworthensis HGA0223</name>
    <dbReference type="NCBI Taxonomy" id="1203554"/>
    <lineage>
        <taxon>Bacteria</taxon>
        <taxon>Pseudomonadati</taxon>
        <taxon>Pseudomonadota</taxon>
        <taxon>Betaproteobacteria</taxon>
        <taxon>Burkholderiales</taxon>
        <taxon>Sutterellaceae</taxon>
        <taxon>Sutterella</taxon>
    </lineage>
</organism>
<keyword evidence="5 6" id="KW-0472">Membrane</keyword>
<accession>S3BUK3</accession>
<gene>
    <name evidence="8" type="ORF">HMPREF1476_01968</name>
</gene>
<keyword evidence="9" id="KW-1185">Reference proteome</keyword>
<evidence type="ECO:0000256" key="6">
    <source>
        <dbReference type="SAM" id="Phobius"/>
    </source>
</evidence>
<keyword evidence="3 6" id="KW-0812">Transmembrane</keyword>
<dbReference type="GeneID" id="64062659"/>
<reference evidence="8 9" key="1">
    <citation type="submission" date="2013-04" db="EMBL/GenBank/DDBJ databases">
        <title>The Genome Sequence of Sutterella wadsworthensis HGA0223.</title>
        <authorList>
            <consortium name="The Broad Institute Genomics Platform"/>
            <person name="Earl A."/>
            <person name="Ward D."/>
            <person name="Feldgarden M."/>
            <person name="Gevers D."/>
            <person name="Schmidt T.M."/>
            <person name="Dover J."/>
            <person name="Dai D."/>
            <person name="Walker B."/>
            <person name="Young S."/>
            <person name="Zeng Q."/>
            <person name="Gargeya S."/>
            <person name="Fitzgerald M."/>
            <person name="Haas B."/>
            <person name="Abouelleil A."/>
            <person name="Allen A.W."/>
            <person name="Alvarado L."/>
            <person name="Arachchi H.M."/>
            <person name="Berlin A.M."/>
            <person name="Chapman S.B."/>
            <person name="Gainer-Dewar J."/>
            <person name="Goldberg J."/>
            <person name="Griggs A."/>
            <person name="Gujja S."/>
            <person name="Hansen M."/>
            <person name="Howarth C."/>
            <person name="Imamovic A."/>
            <person name="Ireland A."/>
            <person name="Larimer J."/>
            <person name="McCowan C."/>
            <person name="Murphy C."/>
            <person name="Pearson M."/>
            <person name="Poon T.W."/>
            <person name="Priest M."/>
            <person name="Roberts A."/>
            <person name="Saif S."/>
            <person name="Shea T."/>
            <person name="Sisk P."/>
            <person name="Sykes S."/>
            <person name="Wortman J."/>
            <person name="Nusbaum C."/>
            <person name="Birren B."/>
        </authorList>
    </citation>
    <scope>NUCLEOTIDE SEQUENCE [LARGE SCALE GENOMIC DNA]</scope>
    <source>
        <strain evidence="8 9">HGA0223</strain>
    </source>
</reference>
<evidence type="ECO:0000313" key="9">
    <source>
        <dbReference type="Proteomes" id="UP000014400"/>
    </source>
</evidence>
<dbReference type="InterPro" id="IPR050638">
    <property type="entry name" value="AA-Vitamin_Transporters"/>
</dbReference>
<feature type="transmembrane region" description="Helical" evidence="6">
    <location>
        <begin position="225"/>
        <end position="246"/>
    </location>
</feature>
<dbReference type="STRING" id="1203554.HMPREF1476_01968"/>
<keyword evidence="4 6" id="KW-1133">Transmembrane helix</keyword>
<feature type="domain" description="EamA" evidence="7">
    <location>
        <begin position="13"/>
        <end position="141"/>
    </location>
</feature>
<evidence type="ECO:0000256" key="1">
    <source>
        <dbReference type="ARBA" id="ARBA00004141"/>
    </source>
</evidence>
<protein>
    <recommendedName>
        <fullName evidence="7">EamA domain-containing protein</fullName>
    </recommendedName>
</protein>
<evidence type="ECO:0000256" key="5">
    <source>
        <dbReference type="ARBA" id="ARBA00023136"/>
    </source>
</evidence>
<feature type="transmembrane region" description="Helical" evidence="6">
    <location>
        <begin position="162"/>
        <end position="186"/>
    </location>
</feature>
<evidence type="ECO:0000313" key="8">
    <source>
        <dbReference type="EMBL" id="EPD97827.1"/>
    </source>
</evidence>
<dbReference type="InterPro" id="IPR000620">
    <property type="entry name" value="EamA_dom"/>
</dbReference>